<feature type="domain" description="RIO kinase" evidence="16">
    <location>
        <begin position="65"/>
        <end position="293"/>
    </location>
</feature>
<keyword evidence="10" id="KW-0460">Magnesium</keyword>
<keyword evidence="9" id="KW-0067">ATP-binding</keyword>
<accession>A0A8H4VUX2</accession>
<evidence type="ECO:0000256" key="12">
    <source>
        <dbReference type="ARBA" id="ARBA00048679"/>
    </source>
</evidence>
<dbReference type="GO" id="GO:0030688">
    <property type="term" value="C:preribosome, small subunit precursor"/>
    <property type="evidence" value="ECO:0007669"/>
    <property type="project" value="TreeGrafter"/>
</dbReference>
<dbReference type="FunFam" id="3.30.200.20:FF:000052">
    <property type="entry name" value="Serine/threonine-protein kinase RIO2"/>
    <property type="match status" value="1"/>
</dbReference>
<dbReference type="InterPro" id="IPR000687">
    <property type="entry name" value="RIO_kinase"/>
</dbReference>
<proteinExistence type="inferred from homology"/>
<dbReference type="Gene3D" id="1.10.10.10">
    <property type="entry name" value="Winged helix-like DNA-binding domain superfamily/Winged helix DNA-binding domain"/>
    <property type="match status" value="1"/>
</dbReference>
<dbReference type="PANTHER" id="PTHR45852">
    <property type="entry name" value="SER/THR-PROTEIN KINASE RIO2"/>
    <property type="match status" value="1"/>
</dbReference>
<keyword evidence="5" id="KW-0808">Transferase</keyword>
<comment type="caution">
    <text evidence="17">The sequence shown here is derived from an EMBL/GenBank/DDBJ whole genome shotgun (WGS) entry which is preliminary data.</text>
</comment>
<dbReference type="SUPFAM" id="SSF46785">
    <property type="entry name" value="Winged helix' DNA-binding domain"/>
    <property type="match status" value="1"/>
</dbReference>
<sequence length="515" mass="58846">MKLDATDLRYITSDEFRVLTAVEMGSKNHEVVPLSLIVQISGLRNGGVNKLVGSLAKRNLISRMQNAKYDGYRLTYGGYDYLAMRAMSRRDTLHSVGNQIGVGKESDIYVVADAEGNEIVLKLHRLGRVSFRAIKEKRDYLGKRKSASWMYMSRLAAEKEYAFMKILHEHNFPVPRPIDQARHTILMEFIDAYPLRQVSEVANPGKLYSELMDVIVRFAQAGLIHGDYNEFNILIHRETGSPIVIDFPQMVSTSHENAEWYFNRDVECIRTFFKRRFRYESSLYPRFRKTVEESGKGGFKLDVMVEASGFGRKEMKMLEEYMESVKQEERDSEEYSDEDEEDEDEDEDDDVAENEPPADKEGADRNFEERYAGQEEAITKSGQMGQNDRDGELHHQGISGSDSAPPSGHTIEDDVAALKFEDLDISDLSDQRLSRSPPESRRYLSPANGDSEEEDEVDGRVDIKSKVAAHITKQRAQQKRKYHSKRSTRNAGRSQGSKAKQDTRVRMADHGGFWS</sequence>
<dbReference type="GO" id="GO:0046872">
    <property type="term" value="F:metal ion binding"/>
    <property type="evidence" value="ECO:0007669"/>
    <property type="project" value="UniProtKB-KW"/>
</dbReference>
<feature type="region of interest" description="Disordered" evidence="15">
    <location>
        <begin position="322"/>
        <end position="515"/>
    </location>
</feature>
<evidence type="ECO:0000313" key="17">
    <source>
        <dbReference type="EMBL" id="KAF4623473.1"/>
    </source>
</evidence>
<organism evidence="17 18">
    <name type="scientific">Agrocybe pediades</name>
    <dbReference type="NCBI Taxonomy" id="84607"/>
    <lineage>
        <taxon>Eukaryota</taxon>
        <taxon>Fungi</taxon>
        <taxon>Dikarya</taxon>
        <taxon>Basidiomycota</taxon>
        <taxon>Agaricomycotina</taxon>
        <taxon>Agaricomycetes</taxon>
        <taxon>Agaricomycetidae</taxon>
        <taxon>Agaricales</taxon>
        <taxon>Agaricineae</taxon>
        <taxon>Strophariaceae</taxon>
        <taxon>Agrocybe</taxon>
    </lineage>
</organism>
<dbReference type="GO" id="GO:0005634">
    <property type="term" value="C:nucleus"/>
    <property type="evidence" value="ECO:0007669"/>
    <property type="project" value="TreeGrafter"/>
</dbReference>
<evidence type="ECO:0000256" key="8">
    <source>
        <dbReference type="ARBA" id="ARBA00022777"/>
    </source>
</evidence>
<dbReference type="InterPro" id="IPR030484">
    <property type="entry name" value="Rio2"/>
</dbReference>
<dbReference type="InterPro" id="IPR018934">
    <property type="entry name" value="RIO_dom"/>
</dbReference>
<feature type="compositionally biased region" description="Basic and acidic residues" evidence="15">
    <location>
        <begin position="429"/>
        <end position="442"/>
    </location>
</feature>
<reference evidence="17 18" key="1">
    <citation type="submission" date="2019-12" db="EMBL/GenBank/DDBJ databases">
        <authorList>
            <person name="Floudas D."/>
            <person name="Bentzer J."/>
            <person name="Ahren D."/>
            <person name="Johansson T."/>
            <person name="Persson P."/>
            <person name="Tunlid A."/>
        </authorList>
    </citation>
    <scope>NUCLEOTIDE SEQUENCE [LARGE SCALE GENOMIC DNA]</scope>
    <source>
        <strain evidence="17 18">CBS 102.39</strain>
    </source>
</reference>
<dbReference type="Proteomes" id="UP000521872">
    <property type="component" value="Unassembled WGS sequence"/>
</dbReference>
<evidence type="ECO:0000256" key="7">
    <source>
        <dbReference type="ARBA" id="ARBA00022741"/>
    </source>
</evidence>
<evidence type="ECO:0000259" key="16">
    <source>
        <dbReference type="SMART" id="SM00090"/>
    </source>
</evidence>
<feature type="compositionally biased region" description="Acidic residues" evidence="15">
    <location>
        <begin position="330"/>
        <end position="353"/>
    </location>
</feature>
<evidence type="ECO:0000256" key="4">
    <source>
        <dbReference type="ARBA" id="ARBA00022527"/>
    </source>
</evidence>
<comment type="catalytic activity">
    <reaction evidence="11">
        <text>L-threonyl-[protein] + ATP = O-phospho-L-threonyl-[protein] + ADP + H(+)</text>
        <dbReference type="Rhea" id="RHEA:46608"/>
        <dbReference type="Rhea" id="RHEA-COMP:11060"/>
        <dbReference type="Rhea" id="RHEA-COMP:11605"/>
        <dbReference type="ChEBI" id="CHEBI:15378"/>
        <dbReference type="ChEBI" id="CHEBI:30013"/>
        <dbReference type="ChEBI" id="CHEBI:30616"/>
        <dbReference type="ChEBI" id="CHEBI:61977"/>
        <dbReference type="ChEBI" id="CHEBI:456216"/>
        <dbReference type="EC" id="2.7.11.1"/>
    </reaction>
</comment>
<keyword evidence="8" id="KW-0418">Kinase</keyword>
<feature type="compositionally biased region" description="Basic residues" evidence="15">
    <location>
        <begin position="472"/>
        <end position="488"/>
    </location>
</feature>
<evidence type="ECO:0000256" key="10">
    <source>
        <dbReference type="ARBA" id="ARBA00022842"/>
    </source>
</evidence>
<dbReference type="Gene3D" id="1.10.510.10">
    <property type="entry name" value="Transferase(Phosphotransferase) domain 1"/>
    <property type="match status" value="1"/>
</dbReference>
<dbReference type="Pfam" id="PF01163">
    <property type="entry name" value="RIO1"/>
    <property type="match status" value="1"/>
</dbReference>
<dbReference type="Gene3D" id="3.30.200.20">
    <property type="entry name" value="Phosphorylase Kinase, domain 1"/>
    <property type="match status" value="1"/>
</dbReference>
<dbReference type="FunFam" id="1.10.10.10:FF:000053">
    <property type="entry name" value="Serine/threonine-protein kinase RIO2"/>
    <property type="match status" value="1"/>
</dbReference>
<keyword evidence="7" id="KW-0547">Nucleotide-binding</keyword>
<evidence type="ECO:0000256" key="14">
    <source>
        <dbReference type="ARBA" id="ARBA00068837"/>
    </source>
</evidence>
<evidence type="ECO:0000256" key="3">
    <source>
        <dbReference type="ARBA" id="ARBA00012513"/>
    </source>
</evidence>
<dbReference type="CDD" id="cd05144">
    <property type="entry name" value="RIO2_C"/>
    <property type="match status" value="1"/>
</dbReference>
<comment type="cofactor">
    <cofactor evidence="1">
        <name>Mg(2+)</name>
        <dbReference type="ChEBI" id="CHEBI:18420"/>
    </cofactor>
</comment>
<keyword evidence="6" id="KW-0479">Metal-binding</keyword>
<dbReference type="SMART" id="SM00090">
    <property type="entry name" value="RIO"/>
    <property type="match status" value="1"/>
</dbReference>
<keyword evidence="4" id="KW-0723">Serine/threonine-protein kinase</keyword>
<dbReference type="EC" id="2.7.11.1" evidence="3"/>
<protein>
    <recommendedName>
        <fullName evidence="13">Serine/threonine-protein kinase RIO2</fullName>
        <ecNumber evidence="3">2.7.11.1</ecNumber>
    </recommendedName>
    <alternativeName>
        <fullName evidence="14">Serine/threonine-protein kinase rio2</fullName>
    </alternativeName>
</protein>
<dbReference type="GO" id="GO:0030490">
    <property type="term" value="P:maturation of SSU-rRNA"/>
    <property type="evidence" value="ECO:0007669"/>
    <property type="project" value="TreeGrafter"/>
</dbReference>
<name>A0A8H4VUX2_9AGAR</name>
<dbReference type="InterPro" id="IPR036388">
    <property type="entry name" value="WH-like_DNA-bd_sf"/>
</dbReference>
<dbReference type="InterPro" id="IPR036390">
    <property type="entry name" value="WH_DNA-bd_sf"/>
</dbReference>
<feature type="compositionally biased region" description="Basic and acidic residues" evidence="15">
    <location>
        <begin position="357"/>
        <end position="373"/>
    </location>
</feature>
<evidence type="ECO:0000313" key="18">
    <source>
        <dbReference type="Proteomes" id="UP000521872"/>
    </source>
</evidence>
<evidence type="ECO:0000256" key="11">
    <source>
        <dbReference type="ARBA" id="ARBA00047899"/>
    </source>
</evidence>
<evidence type="ECO:0000256" key="5">
    <source>
        <dbReference type="ARBA" id="ARBA00022679"/>
    </source>
</evidence>
<dbReference type="GO" id="GO:0004674">
    <property type="term" value="F:protein serine/threonine kinase activity"/>
    <property type="evidence" value="ECO:0007669"/>
    <property type="project" value="UniProtKB-KW"/>
</dbReference>
<evidence type="ECO:0000256" key="15">
    <source>
        <dbReference type="SAM" id="MobiDB-lite"/>
    </source>
</evidence>
<dbReference type="InterPro" id="IPR015285">
    <property type="entry name" value="RIO2_wHTH_N"/>
</dbReference>
<comment type="catalytic activity">
    <reaction evidence="12">
        <text>L-seryl-[protein] + ATP = O-phospho-L-seryl-[protein] + ADP + H(+)</text>
        <dbReference type="Rhea" id="RHEA:17989"/>
        <dbReference type="Rhea" id="RHEA-COMP:9863"/>
        <dbReference type="Rhea" id="RHEA-COMP:11604"/>
        <dbReference type="ChEBI" id="CHEBI:15378"/>
        <dbReference type="ChEBI" id="CHEBI:29999"/>
        <dbReference type="ChEBI" id="CHEBI:30616"/>
        <dbReference type="ChEBI" id="CHEBI:83421"/>
        <dbReference type="ChEBI" id="CHEBI:456216"/>
        <dbReference type="EC" id="2.7.11.1"/>
    </reaction>
</comment>
<evidence type="ECO:0000256" key="6">
    <source>
        <dbReference type="ARBA" id="ARBA00022723"/>
    </source>
</evidence>
<feature type="compositionally biased region" description="Basic and acidic residues" evidence="15">
    <location>
        <begin position="499"/>
        <end position="509"/>
    </location>
</feature>
<evidence type="ECO:0000256" key="2">
    <source>
        <dbReference type="ARBA" id="ARBA00009196"/>
    </source>
</evidence>
<dbReference type="AlphaFoldDB" id="A0A8H4VUX2"/>
<dbReference type="PANTHER" id="PTHR45852:SF1">
    <property type="entry name" value="SERINE_THREONINE-PROTEIN KINASE RIO2"/>
    <property type="match status" value="1"/>
</dbReference>
<dbReference type="SUPFAM" id="SSF56112">
    <property type="entry name" value="Protein kinase-like (PK-like)"/>
    <property type="match status" value="1"/>
</dbReference>
<keyword evidence="18" id="KW-1185">Reference proteome</keyword>
<gene>
    <name evidence="17" type="ORF">D9613_001870</name>
</gene>
<evidence type="ECO:0000256" key="9">
    <source>
        <dbReference type="ARBA" id="ARBA00022840"/>
    </source>
</evidence>
<dbReference type="Pfam" id="PF09202">
    <property type="entry name" value="Rio2_N"/>
    <property type="match status" value="1"/>
</dbReference>
<comment type="similarity">
    <text evidence="2">Belongs to the protein kinase superfamily. RIO-type Ser/Thr kinase family.</text>
</comment>
<dbReference type="GO" id="GO:0005829">
    <property type="term" value="C:cytosol"/>
    <property type="evidence" value="ECO:0007669"/>
    <property type="project" value="TreeGrafter"/>
</dbReference>
<dbReference type="InterPro" id="IPR011009">
    <property type="entry name" value="Kinase-like_dom_sf"/>
</dbReference>
<evidence type="ECO:0000256" key="1">
    <source>
        <dbReference type="ARBA" id="ARBA00001946"/>
    </source>
</evidence>
<dbReference type="EMBL" id="JAACJL010000001">
    <property type="protein sequence ID" value="KAF4623473.1"/>
    <property type="molecule type" value="Genomic_DNA"/>
</dbReference>
<evidence type="ECO:0000256" key="13">
    <source>
        <dbReference type="ARBA" id="ARBA00068353"/>
    </source>
</evidence>
<dbReference type="GO" id="GO:0005524">
    <property type="term" value="F:ATP binding"/>
    <property type="evidence" value="ECO:0007669"/>
    <property type="project" value="UniProtKB-KW"/>
</dbReference>
<feature type="compositionally biased region" description="Polar residues" evidence="15">
    <location>
        <begin position="489"/>
        <end position="498"/>
    </location>
</feature>